<accession>A0A8C3NQE5</accession>
<evidence type="ECO:0000313" key="1">
    <source>
        <dbReference type="Ensembl" id="ENSCRFP00000000197.1"/>
    </source>
</evidence>
<name>A0A8C3NQE5_9PASS</name>
<reference evidence="1" key="1">
    <citation type="submission" date="2025-08" db="UniProtKB">
        <authorList>
            <consortium name="Ensembl"/>
        </authorList>
    </citation>
    <scope>IDENTIFICATION</scope>
</reference>
<dbReference type="AlphaFoldDB" id="A0A8C3NQE5"/>
<dbReference type="Ensembl" id="ENSCRFT00000000210.1">
    <property type="protein sequence ID" value="ENSCRFP00000000197.1"/>
    <property type="gene ID" value="ENSCRFG00000000183.1"/>
</dbReference>
<proteinExistence type="predicted"/>
<organism evidence="1 2">
    <name type="scientific">Cyanoderma ruficeps</name>
    <name type="common">rufous-capped babbler</name>
    <dbReference type="NCBI Taxonomy" id="181631"/>
    <lineage>
        <taxon>Eukaryota</taxon>
        <taxon>Metazoa</taxon>
        <taxon>Chordata</taxon>
        <taxon>Craniata</taxon>
        <taxon>Vertebrata</taxon>
        <taxon>Euteleostomi</taxon>
        <taxon>Archelosauria</taxon>
        <taxon>Archosauria</taxon>
        <taxon>Dinosauria</taxon>
        <taxon>Saurischia</taxon>
        <taxon>Theropoda</taxon>
        <taxon>Coelurosauria</taxon>
        <taxon>Aves</taxon>
        <taxon>Neognathae</taxon>
        <taxon>Neoaves</taxon>
        <taxon>Telluraves</taxon>
        <taxon>Australaves</taxon>
        <taxon>Passeriformes</taxon>
        <taxon>Sylvioidea</taxon>
        <taxon>Timaliidae</taxon>
        <taxon>Cyanoderma</taxon>
    </lineage>
</organism>
<evidence type="ECO:0000313" key="2">
    <source>
        <dbReference type="Proteomes" id="UP000694396"/>
    </source>
</evidence>
<sequence length="126" mass="14485">MLKIPKWEGCCLESCLSLLKWELFFNNAKRKQCFPLNQRKKEVPWFPEVLLSLSLWAVNFIQSKNNLFRLDLGFPSPPALLSCTLVVGMGTFWVPGSEGTQITVCRSICCWPWTLLDNSRNIYPVS</sequence>
<keyword evidence="2" id="KW-1185">Reference proteome</keyword>
<reference evidence="1" key="2">
    <citation type="submission" date="2025-09" db="UniProtKB">
        <authorList>
            <consortium name="Ensembl"/>
        </authorList>
    </citation>
    <scope>IDENTIFICATION</scope>
</reference>
<dbReference type="Proteomes" id="UP000694396">
    <property type="component" value="Unplaced"/>
</dbReference>
<protein>
    <submittedName>
        <fullName evidence="1">Uncharacterized protein</fullName>
    </submittedName>
</protein>